<evidence type="ECO:0000256" key="2">
    <source>
        <dbReference type="ARBA" id="ARBA00022695"/>
    </source>
</evidence>
<organism evidence="4 5">
    <name type="scientific">Thiobaca trueperi</name>
    <dbReference type="NCBI Taxonomy" id="127458"/>
    <lineage>
        <taxon>Bacteria</taxon>
        <taxon>Pseudomonadati</taxon>
        <taxon>Pseudomonadota</taxon>
        <taxon>Gammaproteobacteria</taxon>
        <taxon>Chromatiales</taxon>
        <taxon>Chromatiaceae</taxon>
        <taxon>Thiobaca</taxon>
    </lineage>
</organism>
<proteinExistence type="predicted"/>
<evidence type="ECO:0000256" key="1">
    <source>
        <dbReference type="ARBA" id="ARBA00022679"/>
    </source>
</evidence>
<dbReference type="GO" id="GO:0016779">
    <property type="term" value="F:nucleotidyltransferase activity"/>
    <property type="evidence" value="ECO:0007669"/>
    <property type="project" value="UniProtKB-KW"/>
</dbReference>
<evidence type="ECO:0000259" key="3">
    <source>
        <dbReference type="Pfam" id="PF00483"/>
    </source>
</evidence>
<evidence type="ECO:0000313" key="5">
    <source>
        <dbReference type="Proteomes" id="UP000295717"/>
    </source>
</evidence>
<dbReference type="Pfam" id="PF00483">
    <property type="entry name" value="NTP_transferase"/>
    <property type="match status" value="1"/>
</dbReference>
<dbReference type="Gene3D" id="3.90.550.10">
    <property type="entry name" value="Spore Coat Polysaccharide Biosynthesis Protein SpsA, Chain A"/>
    <property type="match status" value="1"/>
</dbReference>
<protein>
    <submittedName>
        <fullName evidence="4">MurNAc alpha-1-phosphate uridylyltransferase</fullName>
    </submittedName>
</protein>
<dbReference type="SUPFAM" id="SSF53448">
    <property type="entry name" value="Nucleotide-diphospho-sugar transferases"/>
    <property type="match status" value="1"/>
</dbReference>
<evidence type="ECO:0000313" key="4">
    <source>
        <dbReference type="EMBL" id="TCT22713.1"/>
    </source>
</evidence>
<dbReference type="InterPro" id="IPR050065">
    <property type="entry name" value="GlmU-like"/>
</dbReference>
<dbReference type="InterPro" id="IPR054790">
    <property type="entry name" value="MurU"/>
</dbReference>
<dbReference type="PANTHER" id="PTHR43584">
    <property type="entry name" value="NUCLEOTIDYL TRANSFERASE"/>
    <property type="match status" value="1"/>
</dbReference>
<keyword evidence="1 4" id="KW-0808">Transferase</keyword>
<feature type="domain" description="Nucleotidyl transferase" evidence="3">
    <location>
        <begin position="2"/>
        <end position="113"/>
    </location>
</feature>
<name>A0A4R3N6J0_9GAMM</name>
<dbReference type="EMBL" id="SMAO01000002">
    <property type="protein sequence ID" value="TCT22713.1"/>
    <property type="molecule type" value="Genomic_DNA"/>
</dbReference>
<dbReference type="OrthoDB" id="9788272at2"/>
<keyword evidence="2 4" id="KW-0548">Nucleotidyltransferase</keyword>
<accession>A0A4R3N6J0</accession>
<dbReference type="Proteomes" id="UP000295717">
    <property type="component" value="Unassembled WGS sequence"/>
</dbReference>
<dbReference type="NCBIfam" id="NF045761">
    <property type="entry name" value="NAMPUrTaseMurU"/>
    <property type="match status" value="1"/>
</dbReference>
<dbReference type="AlphaFoldDB" id="A0A4R3N6J0"/>
<sequence length="223" mass="23868">MKAMILAAGRGNRMRPLTDHTPKPLLVAGGKPLIVHHIDRLAAAGIRELVINHAHLGAQIETALGDGAAFGVRIRYSAENEALETGGGIFRALPLLGPDPFLVINGDVWADCDVRGLQLADGDLAHLVLVDNPAHHPTGDFALEGGRIHADGTPRYTFSGIGIYRPALFDGCTPGAFPLAPLLRHAMSAGRVSGRLHTGRWFDIGTPERLAELDRLLSRIDLK</sequence>
<dbReference type="InterPro" id="IPR029044">
    <property type="entry name" value="Nucleotide-diphossugar_trans"/>
</dbReference>
<gene>
    <name evidence="4" type="ORF">EDC35_10244</name>
</gene>
<comment type="caution">
    <text evidence="4">The sequence shown here is derived from an EMBL/GenBank/DDBJ whole genome shotgun (WGS) entry which is preliminary data.</text>
</comment>
<keyword evidence="5" id="KW-1185">Reference proteome</keyword>
<dbReference type="InterPro" id="IPR005835">
    <property type="entry name" value="NTP_transferase_dom"/>
</dbReference>
<dbReference type="PANTHER" id="PTHR43584:SF8">
    <property type="entry name" value="N-ACETYLMURAMATE ALPHA-1-PHOSPHATE URIDYLYLTRANSFERASE"/>
    <property type="match status" value="1"/>
</dbReference>
<dbReference type="RefSeq" id="WP_132975791.1">
    <property type="nucleotide sequence ID" value="NZ_SMAO01000002.1"/>
</dbReference>
<reference evidence="4 5" key="1">
    <citation type="submission" date="2019-03" db="EMBL/GenBank/DDBJ databases">
        <title>Genomic Encyclopedia of Type Strains, Phase IV (KMG-IV): sequencing the most valuable type-strain genomes for metagenomic binning, comparative biology and taxonomic classification.</title>
        <authorList>
            <person name="Goeker M."/>
        </authorList>
    </citation>
    <scope>NUCLEOTIDE SEQUENCE [LARGE SCALE GENOMIC DNA]</scope>
    <source>
        <strain evidence="4 5">DSM 13587</strain>
    </source>
</reference>
<dbReference type="CDD" id="cd06422">
    <property type="entry name" value="NTP_transferase_like_1"/>
    <property type="match status" value="1"/>
</dbReference>